<sequence length="541" mass="60221">MKQYLDRRWCAISVVLAILAGLSIPFNTWSYAQFFSLMTQPRVNVRTVWLTVALIAGVTILFAVIDYGYQRALNRNVALFTQHVREYLLTSDFIETDQSNVSARLSYLTNDLDMIENNDLRQVFTMIRAVVTVVFTLALAIHNNFGLTLIFIAFASVTPFTPKLLARRTKQRAQNWSSRVGRYMTFMSDVLRNAATVRHYAALGLFLQKGRGIIHASVTAKRRRDNTVAASNLVAAVVAYVCMYVPIGFGVVMVIQGRLTVASFVTVQYASNWIINSFLTIAQSRSQMNATQPMLTQLVQFKPLPDTSPQSDWPAAGDDAFATLQLTQVVFSYPDDPHQPVLRGVDLRVKRGDKVLLTGPSGVGKSTLIHILMGTLPPTSGTVSFRSAAGQDVQPTPEMFGEVRQESNIFNDTLRFNLTLGRSFSDQQITSALRQAGLLAYTQEHGVDTLITENGDNLSGGERKRIELARAFLYQRQFLVVDEGTASLDPQTADEIQRILLASPATVVEIDHHLSAALRRKFDAHYELNQGKLTLMTEGNE</sequence>
<feature type="transmembrane region" description="Helical" evidence="7">
    <location>
        <begin position="123"/>
        <end position="141"/>
    </location>
</feature>
<keyword evidence="11" id="KW-1185">Reference proteome</keyword>
<evidence type="ECO:0000256" key="3">
    <source>
        <dbReference type="ARBA" id="ARBA00022741"/>
    </source>
</evidence>
<organism evidence="10 11">
    <name type="scientific">Schleiferilactobacillus shenzhenensis LY-73</name>
    <dbReference type="NCBI Taxonomy" id="1231336"/>
    <lineage>
        <taxon>Bacteria</taxon>
        <taxon>Bacillati</taxon>
        <taxon>Bacillota</taxon>
        <taxon>Bacilli</taxon>
        <taxon>Lactobacillales</taxon>
        <taxon>Lactobacillaceae</taxon>
        <taxon>Schleiferilactobacillus</taxon>
    </lineage>
</organism>
<dbReference type="PROSITE" id="PS50929">
    <property type="entry name" value="ABC_TM1F"/>
    <property type="match status" value="1"/>
</dbReference>
<dbReference type="InterPro" id="IPR011527">
    <property type="entry name" value="ABC1_TM_dom"/>
</dbReference>
<accession>U4TXA2</accession>
<feature type="domain" description="ABC transmembrane type-1" evidence="9">
    <location>
        <begin position="11"/>
        <end position="290"/>
    </location>
</feature>
<evidence type="ECO:0000259" key="9">
    <source>
        <dbReference type="PROSITE" id="PS50929"/>
    </source>
</evidence>
<dbReference type="GO" id="GO:0034040">
    <property type="term" value="F:ATPase-coupled lipid transmembrane transporter activity"/>
    <property type="evidence" value="ECO:0007669"/>
    <property type="project" value="TreeGrafter"/>
</dbReference>
<dbReference type="PROSITE" id="PS50893">
    <property type="entry name" value="ABC_TRANSPORTER_2"/>
    <property type="match status" value="1"/>
</dbReference>
<dbReference type="OrthoDB" id="1672195at2"/>
<dbReference type="PROSITE" id="PS00211">
    <property type="entry name" value="ABC_TRANSPORTER_1"/>
    <property type="match status" value="1"/>
</dbReference>
<keyword evidence="4" id="KW-0067">ATP-binding</keyword>
<feature type="domain" description="ABC transporter" evidence="8">
    <location>
        <begin position="324"/>
        <end position="541"/>
    </location>
</feature>
<name>U4TXA2_9LACO</name>
<dbReference type="eggNOG" id="COG1132">
    <property type="taxonomic scope" value="Bacteria"/>
</dbReference>
<dbReference type="RefSeq" id="WP_022528920.1">
    <property type="nucleotide sequence ID" value="NZ_KI271584.1"/>
</dbReference>
<dbReference type="SUPFAM" id="SSF90123">
    <property type="entry name" value="ABC transporter transmembrane region"/>
    <property type="match status" value="1"/>
</dbReference>
<comment type="subcellular location">
    <subcellularLocation>
        <location evidence="1">Cell membrane</location>
        <topology evidence="1">Multi-pass membrane protein</topology>
    </subcellularLocation>
</comment>
<dbReference type="STRING" id="1231336.L248_2053"/>
<feature type="transmembrane region" description="Helical" evidence="7">
    <location>
        <begin position="230"/>
        <end position="255"/>
    </location>
</feature>
<keyword evidence="3" id="KW-0547">Nucleotide-binding</keyword>
<keyword evidence="5 7" id="KW-1133">Transmembrane helix</keyword>
<gene>
    <name evidence="10" type="ORF">L248_2053</name>
</gene>
<feature type="transmembrane region" description="Helical" evidence="7">
    <location>
        <begin position="48"/>
        <end position="69"/>
    </location>
</feature>
<dbReference type="PANTHER" id="PTHR24221:SF654">
    <property type="entry name" value="ATP-BINDING CASSETTE SUB-FAMILY B MEMBER 6"/>
    <property type="match status" value="1"/>
</dbReference>
<dbReference type="Gene3D" id="3.40.50.300">
    <property type="entry name" value="P-loop containing nucleotide triphosphate hydrolases"/>
    <property type="match status" value="1"/>
</dbReference>
<evidence type="ECO:0000259" key="8">
    <source>
        <dbReference type="PROSITE" id="PS50893"/>
    </source>
</evidence>
<dbReference type="InterPro" id="IPR003439">
    <property type="entry name" value="ABC_transporter-like_ATP-bd"/>
</dbReference>
<dbReference type="InterPro" id="IPR036640">
    <property type="entry name" value="ABC1_TM_sf"/>
</dbReference>
<evidence type="ECO:0000256" key="4">
    <source>
        <dbReference type="ARBA" id="ARBA00022840"/>
    </source>
</evidence>
<dbReference type="SMART" id="SM00382">
    <property type="entry name" value="AAA"/>
    <property type="match status" value="1"/>
</dbReference>
<evidence type="ECO:0000313" key="11">
    <source>
        <dbReference type="Proteomes" id="UP000030647"/>
    </source>
</evidence>
<dbReference type="Gene3D" id="1.20.1560.10">
    <property type="entry name" value="ABC transporter type 1, transmembrane domain"/>
    <property type="match status" value="1"/>
</dbReference>
<feature type="transmembrane region" description="Helical" evidence="7">
    <location>
        <begin position="147"/>
        <end position="166"/>
    </location>
</feature>
<dbReference type="GO" id="GO:0005886">
    <property type="term" value="C:plasma membrane"/>
    <property type="evidence" value="ECO:0007669"/>
    <property type="project" value="UniProtKB-SubCell"/>
</dbReference>
<dbReference type="GO" id="GO:0016887">
    <property type="term" value="F:ATP hydrolysis activity"/>
    <property type="evidence" value="ECO:0007669"/>
    <property type="project" value="InterPro"/>
</dbReference>
<dbReference type="HOGENOM" id="CLU_000604_84_3_9"/>
<dbReference type="InterPro" id="IPR027417">
    <property type="entry name" value="P-loop_NTPase"/>
</dbReference>
<evidence type="ECO:0008006" key="12">
    <source>
        <dbReference type="Google" id="ProtNLM"/>
    </source>
</evidence>
<dbReference type="Pfam" id="PF00664">
    <property type="entry name" value="ABC_membrane"/>
    <property type="match status" value="1"/>
</dbReference>
<dbReference type="AlphaFoldDB" id="U4TXA2"/>
<dbReference type="PANTHER" id="PTHR24221">
    <property type="entry name" value="ATP-BINDING CASSETTE SUB-FAMILY B"/>
    <property type="match status" value="1"/>
</dbReference>
<keyword evidence="2 7" id="KW-0812">Transmembrane</keyword>
<dbReference type="InterPro" id="IPR003593">
    <property type="entry name" value="AAA+_ATPase"/>
</dbReference>
<evidence type="ECO:0000313" key="10">
    <source>
        <dbReference type="EMBL" id="ERL65977.1"/>
    </source>
</evidence>
<dbReference type="InterPro" id="IPR017871">
    <property type="entry name" value="ABC_transporter-like_CS"/>
</dbReference>
<protein>
    <recommendedName>
        <fullName evidence="12">ABC transporter ATP-binding protein</fullName>
    </recommendedName>
</protein>
<evidence type="ECO:0000256" key="7">
    <source>
        <dbReference type="SAM" id="Phobius"/>
    </source>
</evidence>
<dbReference type="EMBL" id="KI271584">
    <property type="protein sequence ID" value="ERL65977.1"/>
    <property type="molecule type" value="Genomic_DNA"/>
</dbReference>
<dbReference type="Proteomes" id="UP000030647">
    <property type="component" value="Unassembled WGS sequence"/>
</dbReference>
<dbReference type="GO" id="GO:0005524">
    <property type="term" value="F:ATP binding"/>
    <property type="evidence" value="ECO:0007669"/>
    <property type="project" value="UniProtKB-KW"/>
</dbReference>
<keyword evidence="6 7" id="KW-0472">Membrane</keyword>
<evidence type="ECO:0000256" key="2">
    <source>
        <dbReference type="ARBA" id="ARBA00022692"/>
    </source>
</evidence>
<dbReference type="InterPro" id="IPR039421">
    <property type="entry name" value="Type_1_exporter"/>
</dbReference>
<reference evidence="11" key="1">
    <citation type="journal article" date="2013" name="Genome Announc.">
        <title>Whole-Genome Sequencing of Lactobacillus shenzhenensis Strain LY-73T.</title>
        <authorList>
            <person name="Lin Z."/>
            <person name="Liu Z."/>
            <person name="Yang R."/>
            <person name="Zou Y."/>
            <person name="Wan D."/>
            <person name="Chen J."/>
            <person name="Guo M."/>
            <person name="Zhao J."/>
            <person name="Fang C."/>
            <person name="Yang R."/>
            <person name="Liu F."/>
        </authorList>
    </citation>
    <scope>NUCLEOTIDE SEQUENCE [LARGE SCALE GENOMIC DNA]</scope>
    <source>
        <strain evidence="11">LY-73</strain>
    </source>
</reference>
<dbReference type="Pfam" id="PF00005">
    <property type="entry name" value="ABC_tran"/>
    <property type="match status" value="1"/>
</dbReference>
<evidence type="ECO:0000256" key="6">
    <source>
        <dbReference type="ARBA" id="ARBA00023136"/>
    </source>
</evidence>
<dbReference type="GO" id="GO:0140359">
    <property type="term" value="F:ABC-type transporter activity"/>
    <property type="evidence" value="ECO:0007669"/>
    <property type="project" value="InterPro"/>
</dbReference>
<evidence type="ECO:0000256" key="5">
    <source>
        <dbReference type="ARBA" id="ARBA00022989"/>
    </source>
</evidence>
<proteinExistence type="predicted"/>
<dbReference type="SUPFAM" id="SSF52540">
    <property type="entry name" value="P-loop containing nucleoside triphosphate hydrolases"/>
    <property type="match status" value="1"/>
</dbReference>
<evidence type="ECO:0000256" key="1">
    <source>
        <dbReference type="ARBA" id="ARBA00004651"/>
    </source>
</evidence>
<dbReference type="CDD" id="cd03228">
    <property type="entry name" value="ABCC_MRP_Like"/>
    <property type="match status" value="1"/>
</dbReference>